<dbReference type="HOGENOM" id="CLU_025810_5_1_1"/>
<dbReference type="eggNOG" id="KOG1018">
    <property type="taxonomic scope" value="Eukaryota"/>
</dbReference>
<dbReference type="GO" id="GO:0006139">
    <property type="term" value="P:nucleobase-containing compound metabolic process"/>
    <property type="evidence" value="ECO:0007669"/>
    <property type="project" value="UniProtKB-ARBA"/>
</dbReference>
<dbReference type="SUPFAM" id="SSF53927">
    <property type="entry name" value="Cytidine deaminase-like"/>
    <property type="match status" value="1"/>
</dbReference>
<dbReference type="InterPro" id="IPR016192">
    <property type="entry name" value="APOBEC/CMP_deaminase_Zn-bd"/>
</dbReference>
<dbReference type="EMBL" id="KE503206">
    <property type="protein sequence ID" value="EPX75372.1"/>
    <property type="molecule type" value="Genomic_DNA"/>
</dbReference>
<dbReference type="OMA" id="GDHPENP"/>
<protein>
    <submittedName>
        <fullName evidence="5">Cytosine deaminase</fullName>
    </submittedName>
</protein>
<dbReference type="GO" id="GO:0019239">
    <property type="term" value="F:deaminase activity"/>
    <property type="evidence" value="ECO:0007669"/>
    <property type="project" value="UniProtKB-ARBA"/>
</dbReference>
<dbReference type="PROSITE" id="PS51747">
    <property type="entry name" value="CYT_DCMP_DEAMINASES_2"/>
    <property type="match status" value="1"/>
</dbReference>
<dbReference type="Proteomes" id="UP000016088">
    <property type="component" value="Unassembled WGS sequence"/>
</dbReference>
<dbReference type="Pfam" id="PF00383">
    <property type="entry name" value="dCMP_cyt_deam_1"/>
    <property type="match status" value="1"/>
</dbReference>
<dbReference type="PANTHER" id="PTHR11079:SF149">
    <property type="entry name" value="TRNA-SPECIFIC ADENOSINE DEAMINASE 2"/>
    <property type="match status" value="1"/>
</dbReference>
<dbReference type="CDD" id="cd01285">
    <property type="entry name" value="nucleoside_deaminase"/>
    <property type="match status" value="1"/>
</dbReference>
<name>S9Q5M7_SCHOY</name>
<evidence type="ECO:0000259" key="4">
    <source>
        <dbReference type="PROSITE" id="PS51747"/>
    </source>
</evidence>
<evidence type="ECO:0000256" key="3">
    <source>
        <dbReference type="ARBA" id="ARBA00022833"/>
    </source>
</evidence>
<evidence type="ECO:0000313" key="6">
    <source>
        <dbReference type="Proteomes" id="UP000016088"/>
    </source>
</evidence>
<accession>S9Q5M7</accession>
<reference evidence="5 6" key="1">
    <citation type="journal article" date="2011" name="Science">
        <title>Comparative functional genomics of the fission yeasts.</title>
        <authorList>
            <person name="Rhind N."/>
            <person name="Chen Z."/>
            <person name="Yassour M."/>
            <person name="Thompson D.A."/>
            <person name="Haas B.J."/>
            <person name="Habib N."/>
            <person name="Wapinski I."/>
            <person name="Roy S."/>
            <person name="Lin M.F."/>
            <person name="Heiman D.I."/>
            <person name="Young S.K."/>
            <person name="Furuya K."/>
            <person name="Guo Y."/>
            <person name="Pidoux A."/>
            <person name="Chen H.M."/>
            <person name="Robbertse B."/>
            <person name="Goldberg J.M."/>
            <person name="Aoki K."/>
            <person name="Bayne E.H."/>
            <person name="Berlin A.M."/>
            <person name="Desjardins C.A."/>
            <person name="Dobbs E."/>
            <person name="Dukaj L."/>
            <person name="Fan L."/>
            <person name="FitzGerald M.G."/>
            <person name="French C."/>
            <person name="Gujja S."/>
            <person name="Hansen K."/>
            <person name="Keifenheim D."/>
            <person name="Levin J.Z."/>
            <person name="Mosher R.A."/>
            <person name="Mueller C.A."/>
            <person name="Pfiffner J."/>
            <person name="Priest M."/>
            <person name="Russ C."/>
            <person name="Smialowska A."/>
            <person name="Swoboda P."/>
            <person name="Sykes S.M."/>
            <person name="Vaughn M."/>
            <person name="Vengrova S."/>
            <person name="Yoder R."/>
            <person name="Zeng Q."/>
            <person name="Allshire R."/>
            <person name="Baulcombe D."/>
            <person name="Birren B.W."/>
            <person name="Brown W."/>
            <person name="Ekwall K."/>
            <person name="Kellis M."/>
            <person name="Leatherwood J."/>
            <person name="Levin H."/>
            <person name="Margalit H."/>
            <person name="Martienssen R."/>
            <person name="Nieduszynski C.A."/>
            <person name="Spatafora J.W."/>
            <person name="Friedman N."/>
            <person name="Dalgaard J.Z."/>
            <person name="Baumann P."/>
            <person name="Niki H."/>
            <person name="Regev A."/>
            <person name="Nusbaum C."/>
        </authorList>
    </citation>
    <scope>NUCLEOTIDE SEQUENCE [LARGE SCALE GENOMIC DNA]</scope>
    <source>
        <strain evidence="6">yFS286</strain>
    </source>
</reference>
<dbReference type="GO" id="GO:0008270">
    <property type="term" value="F:zinc ion binding"/>
    <property type="evidence" value="ECO:0007669"/>
    <property type="project" value="InterPro"/>
</dbReference>
<dbReference type="InterPro" id="IPR002125">
    <property type="entry name" value="CMP_dCMP_dom"/>
</dbReference>
<sequence>MGISTNILSEKDVKYLRQAINVSGEARKHGNHPFGCVIVDEHDKEVTITENRVPSADATQHAELCAVSTITKIRDAESLLKCTLYSSTEPCAMCFGAIFWSGIGRIVFGFSNANLVRLAQLNPKNFYLRVSSKEIAKSASRPIEVLGPFLEDEAAIPHSHYWD</sequence>
<evidence type="ECO:0000256" key="1">
    <source>
        <dbReference type="ARBA" id="ARBA00022723"/>
    </source>
</evidence>
<dbReference type="InterPro" id="IPR016193">
    <property type="entry name" value="Cytidine_deaminase-like"/>
</dbReference>
<keyword evidence="1" id="KW-0479">Metal-binding</keyword>
<keyword evidence="3" id="KW-0862">Zinc</keyword>
<evidence type="ECO:0000256" key="2">
    <source>
        <dbReference type="ARBA" id="ARBA00022801"/>
    </source>
</evidence>
<dbReference type="GO" id="GO:0016814">
    <property type="term" value="F:hydrolase activity, acting on carbon-nitrogen (but not peptide) bonds, in cyclic amidines"/>
    <property type="evidence" value="ECO:0007669"/>
    <property type="project" value="UniProtKB-ARBA"/>
</dbReference>
<feature type="domain" description="CMP/dCMP-type deaminase" evidence="4">
    <location>
        <begin position="10"/>
        <end position="129"/>
    </location>
</feature>
<dbReference type="RefSeq" id="XP_013017814.1">
    <property type="nucleotide sequence ID" value="XM_013162360.1"/>
</dbReference>
<dbReference type="AlphaFoldDB" id="S9Q5M7"/>
<organism evidence="5 6">
    <name type="scientific">Schizosaccharomyces octosporus (strain yFS286)</name>
    <name type="common">Fission yeast</name>
    <name type="synonym">Octosporomyces octosporus</name>
    <dbReference type="NCBI Taxonomy" id="483514"/>
    <lineage>
        <taxon>Eukaryota</taxon>
        <taxon>Fungi</taxon>
        <taxon>Dikarya</taxon>
        <taxon>Ascomycota</taxon>
        <taxon>Taphrinomycotina</taxon>
        <taxon>Schizosaccharomycetes</taxon>
        <taxon>Schizosaccharomycetales</taxon>
        <taxon>Schizosaccharomycetaceae</taxon>
        <taxon>Schizosaccharomyces</taxon>
    </lineage>
</organism>
<gene>
    <name evidence="5" type="ORF">SOCG_04614</name>
</gene>
<dbReference type="GO" id="GO:0005737">
    <property type="term" value="C:cytoplasm"/>
    <property type="evidence" value="ECO:0007669"/>
    <property type="project" value="TreeGrafter"/>
</dbReference>
<evidence type="ECO:0000313" key="5">
    <source>
        <dbReference type="EMBL" id="EPX75372.1"/>
    </source>
</evidence>
<dbReference type="PROSITE" id="PS00903">
    <property type="entry name" value="CYT_DCMP_DEAMINASES_1"/>
    <property type="match status" value="1"/>
</dbReference>
<proteinExistence type="predicted"/>
<dbReference type="GeneID" id="25033576"/>
<dbReference type="GO" id="GO:0005634">
    <property type="term" value="C:nucleus"/>
    <property type="evidence" value="ECO:0007669"/>
    <property type="project" value="TreeGrafter"/>
</dbReference>
<dbReference type="VEuPathDB" id="FungiDB:SOCG_04614"/>
<dbReference type="OrthoDB" id="408702at2759"/>
<keyword evidence="6" id="KW-1185">Reference proteome</keyword>
<dbReference type="Gene3D" id="3.40.140.10">
    <property type="entry name" value="Cytidine Deaminase, domain 2"/>
    <property type="match status" value="1"/>
</dbReference>
<keyword evidence="2" id="KW-0378">Hydrolase</keyword>
<dbReference type="PANTHER" id="PTHR11079">
    <property type="entry name" value="CYTOSINE DEAMINASE FAMILY MEMBER"/>
    <property type="match status" value="1"/>
</dbReference>